<dbReference type="RefSeq" id="WP_097441150.1">
    <property type="nucleotide sequence ID" value="NZ_KZ300477.1"/>
</dbReference>
<feature type="compositionally biased region" description="Basic and acidic residues" evidence="1">
    <location>
        <begin position="25"/>
        <end position="44"/>
    </location>
</feature>
<dbReference type="EMBL" id="NBWU01000007">
    <property type="protein sequence ID" value="PCE63041.1"/>
    <property type="molecule type" value="Genomic_DNA"/>
</dbReference>
<comment type="caution">
    <text evidence="2">The sequence shown here is derived from an EMBL/GenBank/DDBJ whole genome shotgun (WGS) entry which is preliminary data.</text>
</comment>
<dbReference type="AlphaFoldDB" id="A0A2A4G3N4"/>
<dbReference type="OrthoDB" id="952847at2"/>
<accession>A0A2A4G3N4</accession>
<evidence type="ECO:0000313" key="3">
    <source>
        <dbReference type="Proteomes" id="UP000219559"/>
    </source>
</evidence>
<organism evidence="2 3">
    <name type="scientific">Sediminicola luteus</name>
    <dbReference type="NCBI Taxonomy" id="319238"/>
    <lineage>
        <taxon>Bacteria</taxon>
        <taxon>Pseudomonadati</taxon>
        <taxon>Bacteroidota</taxon>
        <taxon>Flavobacteriia</taxon>
        <taxon>Flavobacteriales</taxon>
        <taxon>Flavobacteriaceae</taxon>
        <taxon>Sediminicola</taxon>
    </lineage>
</organism>
<evidence type="ECO:0000256" key="1">
    <source>
        <dbReference type="SAM" id="MobiDB-lite"/>
    </source>
</evidence>
<dbReference type="PROSITE" id="PS51257">
    <property type="entry name" value="PROKAR_LIPOPROTEIN"/>
    <property type="match status" value="1"/>
</dbReference>
<proteinExistence type="predicted"/>
<feature type="region of interest" description="Disordered" evidence="1">
    <location>
        <begin position="25"/>
        <end position="68"/>
    </location>
</feature>
<protein>
    <submittedName>
        <fullName evidence="2">Uncharacterized protein</fullName>
    </submittedName>
</protein>
<sequence>MKVLHSILALALVFTLSCKDQKAAHSHEGEHGHSHAEDGSHTEANEQEQFTLTEKDGENEATPTYDLREDTVEVLVPAQSALEYKFEIEKGGSLGYEWSATATLIYDFHGDPDPSLGFEKGYYRTYSKGKAQSDAGTEEMPYLGSHGWYWKNESDQDITISLQTKGRYKVLGLK</sequence>
<dbReference type="Proteomes" id="UP000219559">
    <property type="component" value="Unassembled WGS sequence"/>
</dbReference>
<gene>
    <name evidence="2" type="ORF">B7P33_17360</name>
</gene>
<reference evidence="2 3" key="1">
    <citation type="submission" date="2017-04" db="EMBL/GenBank/DDBJ databases">
        <title>A new member of the family Flavobacteriaceae isolated from ascidians.</title>
        <authorList>
            <person name="Chen L."/>
        </authorList>
    </citation>
    <scope>NUCLEOTIDE SEQUENCE [LARGE SCALE GENOMIC DNA]</scope>
    <source>
        <strain evidence="2 3">HQA918</strain>
    </source>
</reference>
<name>A0A2A4G3N4_9FLAO</name>
<keyword evidence="3" id="KW-1185">Reference proteome</keyword>
<evidence type="ECO:0000313" key="2">
    <source>
        <dbReference type="EMBL" id="PCE63041.1"/>
    </source>
</evidence>